<accession>A0A409VYG2</accession>
<dbReference type="InParanoid" id="A0A409VYG2"/>
<dbReference type="AlphaFoldDB" id="A0A409VYG2"/>
<dbReference type="EMBL" id="NHYE01005508">
    <property type="protein sequence ID" value="PPQ71296.1"/>
    <property type="molecule type" value="Genomic_DNA"/>
</dbReference>
<name>A0A409VYG2_9AGAR</name>
<keyword evidence="2" id="KW-1185">Reference proteome</keyword>
<evidence type="ECO:0000313" key="2">
    <source>
        <dbReference type="Proteomes" id="UP000284706"/>
    </source>
</evidence>
<sequence length="123" mass="13865">MAPFEKLWSGNDLTTSWNRPGSQPQSFQADFEIDWDNVGPDWKQGTLKEKKGSIYNGQTFTIRNGHFNLNDNSVKFDMIFDESHPAEEFEGVLENDGTLDDVTSIKGTVKVKASWLQGKPPNV</sequence>
<comment type="caution">
    <text evidence="1">The sequence shown here is derived from an EMBL/GenBank/DDBJ whole genome shotgun (WGS) entry which is preliminary data.</text>
</comment>
<reference evidence="1 2" key="1">
    <citation type="journal article" date="2018" name="Evol. Lett.">
        <title>Horizontal gene cluster transfer increased hallucinogenic mushroom diversity.</title>
        <authorList>
            <person name="Reynolds H.T."/>
            <person name="Vijayakumar V."/>
            <person name="Gluck-Thaler E."/>
            <person name="Korotkin H.B."/>
            <person name="Matheny P.B."/>
            <person name="Slot J.C."/>
        </authorList>
    </citation>
    <scope>NUCLEOTIDE SEQUENCE [LARGE SCALE GENOMIC DNA]</scope>
    <source>
        <strain evidence="1 2">SRW20</strain>
    </source>
</reference>
<gene>
    <name evidence="1" type="ORF">CVT26_011946</name>
</gene>
<proteinExistence type="predicted"/>
<evidence type="ECO:0000313" key="1">
    <source>
        <dbReference type="EMBL" id="PPQ71296.1"/>
    </source>
</evidence>
<dbReference type="Proteomes" id="UP000284706">
    <property type="component" value="Unassembled WGS sequence"/>
</dbReference>
<protein>
    <submittedName>
        <fullName evidence="1">Uncharacterized protein</fullName>
    </submittedName>
</protein>
<organism evidence="1 2">
    <name type="scientific">Gymnopilus dilepis</name>
    <dbReference type="NCBI Taxonomy" id="231916"/>
    <lineage>
        <taxon>Eukaryota</taxon>
        <taxon>Fungi</taxon>
        <taxon>Dikarya</taxon>
        <taxon>Basidiomycota</taxon>
        <taxon>Agaricomycotina</taxon>
        <taxon>Agaricomycetes</taxon>
        <taxon>Agaricomycetidae</taxon>
        <taxon>Agaricales</taxon>
        <taxon>Agaricineae</taxon>
        <taxon>Hymenogastraceae</taxon>
        <taxon>Gymnopilus</taxon>
    </lineage>
</organism>
<dbReference type="OrthoDB" id="3087446at2759"/>